<accession>A0A0L7LK40</accession>
<reference evidence="8 9" key="1">
    <citation type="journal article" date="2015" name="Genome Biol. Evol.">
        <title>The genome of winter moth (Operophtera brumata) provides a genomic perspective on sexual dimorphism and phenology.</title>
        <authorList>
            <person name="Derks M.F."/>
            <person name="Smit S."/>
            <person name="Salis L."/>
            <person name="Schijlen E."/>
            <person name="Bossers A."/>
            <person name="Mateman C."/>
            <person name="Pijl A.S."/>
            <person name="de Ridder D."/>
            <person name="Groenen M.A."/>
            <person name="Visser M.E."/>
            <person name="Megens H.J."/>
        </authorList>
    </citation>
    <scope>NUCLEOTIDE SEQUENCE [LARGE SCALE GENOMIC DNA]</scope>
    <source>
        <strain evidence="8">WM2013NL</strain>
        <tissue evidence="8">Head and thorax</tissue>
    </source>
</reference>
<evidence type="ECO:0000256" key="2">
    <source>
        <dbReference type="ARBA" id="ARBA00022723"/>
    </source>
</evidence>
<dbReference type="GO" id="GO:0008270">
    <property type="term" value="F:zinc ion binding"/>
    <property type="evidence" value="ECO:0007669"/>
    <property type="project" value="UniProtKB-KW"/>
</dbReference>
<keyword evidence="3" id="KW-0863">Zinc-finger</keyword>
<dbReference type="PANTHER" id="PTHR14296">
    <property type="entry name" value="REMODELING AND SPACING FACTOR 1"/>
    <property type="match status" value="1"/>
</dbReference>
<gene>
    <name evidence="8" type="ORF">OBRU01_07025</name>
</gene>
<feature type="compositionally biased region" description="Basic residues" evidence="6">
    <location>
        <begin position="723"/>
        <end position="739"/>
    </location>
</feature>
<evidence type="ECO:0000313" key="9">
    <source>
        <dbReference type="Proteomes" id="UP000037510"/>
    </source>
</evidence>
<dbReference type="InterPro" id="IPR013083">
    <property type="entry name" value="Znf_RING/FYVE/PHD"/>
</dbReference>
<dbReference type="SMART" id="SM00249">
    <property type="entry name" value="PHD"/>
    <property type="match status" value="1"/>
</dbReference>
<feature type="compositionally biased region" description="Polar residues" evidence="6">
    <location>
        <begin position="622"/>
        <end position="636"/>
    </location>
</feature>
<feature type="compositionally biased region" description="Basic and acidic residues" evidence="6">
    <location>
        <begin position="543"/>
        <end position="554"/>
    </location>
</feature>
<feature type="compositionally biased region" description="Basic and acidic residues" evidence="6">
    <location>
        <begin position="807"/>
        <end position="820"/>
    </location>
</feature>
<dbReference type="Pfam" id="PF00628">
    <property type="entry name" value="PHD"/>
    <property type="match status" value="1"/>
</dbReference>
<proteinExistence type="predicted"/>
<comment type="subcellular location">
    <subcellularLocation>
        <location evidence="1">Nucleus</location>
    </subcellularLocation>
</comment>
<organism evidence="8 9">
    <name type="scientific">Operophtera brumata</name>
    <name type="common">Winter moth</name>
    <name type="synonym">Phalaena brumata</name>
    <dbReference type="NCBI Taxonomy" id="104452"/>
    <lineage>
        <taxon>Eukaryota</taxon>
        <taxon>Metazoa</taxon>
        <taxon>Ecdysozoa</taxon>
        <taxon>Arthropoda</taxon>
        <taxon>Hexapoda</taxon>
        <taxon>Insecta</taxon>
        <taxon>Pterygota</taxon>
        <taxon>Neoptera</taxon>
        <taxon>Endopterygota</taxon>
        <taxon>Lepidoptera</taxon>
        <taxon>Glossata</taxon>
        <taxon>Ditrysia</taxon>
        <taxon>Geometroidea</taxon>
        <taxon>Geometridae</taxon>
        <taxon>Larentiinae</taxon>
        <taxon>Operophtera</taxon>
    </lineage>
</organism>
<keyword evidence="4" id="KW-0862">Zinc</keyword>
<name>A0A0L7LK40_OPEBR</name>
<feature type="compositionally biased region" description="Basic and acidic residues" evidence="6">
    <location>
        <begin position="655"/>
        <end position="666"/>
    </location>
</feature>
<evidence type="ECO:0000256" key="4">
    <source>
        <dbReference type="ARBA" id="ARBA00022833"/>
    </source>
</evidence>
<feature type="compositionally biased region" description="Acidic residues" evidence="6">
    <location>
        <begin position="421"/>
        <end position="432"/>
    </location>
</feature>
<feature type="compositionally biased region" description="Acidic residues" evidence="6">
    <location>
        <begin position="916"/>
        <end position="925"/>
    </location>
</feature>
<feature type="compositionally biased region" description="Basic residues" evidence="6">
    <location>
        <begin position="519"/>
        <end position="532"/>
    </location>
</feature>
<feature type="region of interest" description="Disordered" evidence="6">
    <location>
        <begin position="468"/>
        <end position="945"/>
    </location>
</feature>
<feature type="compositionally biased region" description="Basic and acidic residues" evidence="6">
    <location>
        <begin position="370"/>
        <end position="392"/>
    </location>
</feature>
<dbReference type="InterPro" id="IPR028938">
    <property type="entry name" value="Rsf1-like"/>
</dbReference>
<evidence type="ECO:0000256" key="3">
    <source>
        <dbReference type="ARBA" id="ARBA00022771"/>
    </source>
</evidence>
<evidence type="ECO:0000259" key="7">
    <source>
        <dbReference type="PROSITE" id="PS50827"/>
    </source>
</evidence>
<dbReference type="GO" id="GO:0031213">
    <property type="term" value="C:RSF complex"/>
    <property type="evidence" value="ECO:0007669"/>
    <property type="project" value="InterPro"/>
</dbReference>
<feature type="domain" description="DDT" evidence="7">
    <location>
        <begin position="9"/>
        <end position="70"/>
    </location>
</feature>
<feature type="compositionally biased region" description="Polar residues" evidence="6">
    <location>
        <begin position="681"/>
        <end position="691"/>
    </location>
</feature>
<keyword evidence="2" id="KW-0479">Metal-binding</keyword>
<feature type="compositionally biased region" description="Basic and acidic residues" evidence="6">
    <location>
        <begin position="692"/>
        <end position="722"/>
    </location>
</feature>
<dbReference type="Proteomes" id="UP000037510">
    <property type="component" value="Unassembled WGS sequence"/>
</dbReference>
<keyword evidence="9" id="KW-1185">Reference proteome</keyword>
<keyword evidence="5" id="KW-0539">Nucleus</keyword>
<feature type="compositionally biased region" description="Basic residues" evidence="6">
    <location>
        <begin position="596"/>
        <end position="614"/>
    </location>
</feature>
<protein>
    <submittedName>
        <fullName evidence="8">Putative hepatitis B virus X associated protein, hbxa</fullName>
    </submittedName>
</protein>
<dbReference type="SUPFAM" id="SSF57903">
    <property type="entry name" value="FYVE/PHD zinc finger"/>
    <property type="match status" value="1"/>
</dbReference>
<feature type="region of interest" description="Disordered" evidence="6">
    <location>
        <begin position="1014"/>
        <end position="1036"/>
    </location>
</feature>
<dbReference type="AlphaFoldDB" id="A0A0L7LK40"/>
<dbReference type="InterPro" id="IPR001965">
    <property type="entry name" value="Znf_PHD"/>
</dbReference>
<evidence type="ECO:0000256" key="5">
    <source>
        <dbReference type="ARBA" id="ARBA00023242"/>
    </source>
</evidence>
<dbReference type="EMBL" id="JTDY01000838">
    <property type="protein sequence ID" value="KOB75714.1"/>
    <property type="molecule type" value="Genomic_DNA"/>
</dbReference>
<dbReference type="GO" id="GO:0045892">
    <property type="term" value="P:negative regulation of DNA-templated transcription"/>
    <property type="evidence" value="ECO:0007669"/>
    <property type="project" value="TreeGrafter"/>
</dbReference>
<dbReference type="InterPro" id="IPR019787">
    <property type="entry name" value="Znf_PHD-finger"/>
</dbReference>
<feature type="compositionally biased region" description="Acidic residues" evidence="6">
    <location>
        <begin position="208"/>
        <end position="227"/>
    </location>
</feature>
<feature type="compositionally biased region" description="Polar residues" evidence="6">
    <location>
        <begin position="246"/>
        <end position="258"/>
    </location>
</feature>
<comment type="caution">
    <text evidence="8">The sequence shown here is derived from an EMBL/GenBank/DDBJ whole genome shotgun (WGS) entry which is preliminary data.</text>
</comment>
<dbReference type="CDD" id="cd15543">
    <property type="entry name" value="PHD_RSF1"/>
    <property type="match status" value="1"/>
</dbReference>
<dbReference type="InterPro" id="IPR018501">
    <property type="entry name" value="DDT_dom"/>
</dbReference>
<sequence length="1036" mass="117101">MASDGETSCANDPNFAAIYSFLKVFGKLQGLEPPTIVKLQEFLENTEEVSDALKELHLKLLRRALKSAHSDRWEKCMIKFCHQQGHHQEAWEIERFSYKKASTQVKLKVLKSAVNAIPSKELRLDPIGRDKNGCVYWLQVDTDANLSLYKEDQDEETWELIARNREELVKVIGQLKSGEEITPSSTCTDNEASSETEIPPEEPPKSEADEDNEDEFLSPESESEHEEIETHQNVQASETTPKEPSKSSNLDIVDNNEQIPEGLTKDPIKEIVTESLEEETLKTNGSSTEIENKPSVNESSKGNDSCPEAEISPEVNKPSNDENIHTEEINKEDTKNENIDCKNISIEDKQNVNIERNPEESLTDAEDEKIENHEAKNVGSNKEDNPEHKDELKELDESEEILNKKNETEEHNKGKNKDDIREQDEEVSEAIEDPLMVVTGEGNGTDCDSYFLGEEISEAVMYFYGEGCGYDNDTGNPEAITETNEADTLEENDGKELVNDSKDLVNGEHDVTNTPTKHRDVKLKSVSKRSLRKQPNDSNDANPDMKKPCVREVKSNCPNAETDLKREASVNDKSTTDGESPTKNKEARDSASPKKNNVKKRRSKVKKKAVARKIKVNEVKETINSVSETDNGQDKTSIIEKRKSSVSSVDEEIADESKENPDKEDPLAIEEPLPPKKSRLETTPDSDINATHSKDVSDAKEATSDAKDATSDGANETKDSISKRKKIKARKGKFKRKQKNKDVDKSNALVNDRSKKGSKSLKRSLVEATMSDKNKSESQSDSEDDEPITSGKRLKIKPKKIITSTRKKIEAKLLENHSSDESEEETLYSLDAKDSKDTKDTKESKDTKDPKDLKDFKDTKVSKDTKDLKAPKDSKDPKDKKSKAQSEDSDTPVRQSRRIAQLKIKEEAERRHQEEGKDDDEEEEWQASGRGSSSEEDKKRKHRKTWRTGKQPEWILLCDVCDAGYHASCLKPLLFYIPQGEWFCPPCNHEKLIESLESELVKFDALSVKVEEERARRKLEEPEPTEQVKVKKDDLR</sequence>
<evidence type="ECO:0000256" key="1">
    <source>
        <dbReference type="ARBA" id="ARBA00004123"/>
    </source>
</evidence>
<feature type="compositionally biased region" description="Polar residues" evidence="6">
    <location>
        <begin position="282"/>
        <end position="303"/>
    </location>
</feature>
<feature type="region of interest" description="Disordered" evidence="6">
    <location>
        <begin position="180"/>
        <end position="444"/>
    </location>
</feature>
<dbReference type="STRING" id="104452.A0A0L7LK40"/>
<dbReference type="Gene3D" id="3.30.40.10">
    <property type="entry name" value="Zinc/RING finger domain, C3HC4 (zinc finger)"/>
    <property type="match status" value="1"/>
</dbReference>
<dbReference type="GO" id="GO:0042393">
    <property type="term" value="F:histone binding"/>
    <property type="evidence" value="ECO:0007669"/>
    <property type="project" value="TreeGrafter"/>
</dbReference>
<feature type="compositionally biased region" description="Basic and acidic residues" evidence="6">
    <location>
        <begin position="401"/>
        <end position="420"/>
    </location>
</feature>
<feature type="compositionally biased region" description="Basic and acidic residues" evidence="6">
    <location>
        <begin position="319"/>
        <end position="350"/>
    </location>
</feature>
<feature type="compositionally biased region" description="Basic and acidic residues" evidence="6">
    <location>
        <begin position="831"/>
        <end position="886"/>
    </location>
</feature>
<feature type="compositionally biased region" description="Basic and acidic residues" evidence="6">
    <location>
        <begin position="263"/>
        <end position="272"/>
    </location>
</feature>
<feature type="compositionally biased region" description="Basic and acidic residues" evidence="6">
    <location>
        <begin position="903"/>
        <end position="915"/>
    </location>
</feature>
<evidence type="ECO:0000313" key="8">
    <source>
        <dbReference type="EMBL" id="KOB75714.1"/>
    </source>
</evidence>
<dbReference type="InterPro" id="IPR011011">
    <property type="entry name" value="Znf_FYVE_PHD"/>
</dbReference>
<dbReference type="PROSITE" id="PS50827">
    <property type="entry name" value="DDT"/>
    <property type="match status" value="1"/>
</dbReference>
<feature type="compositionally biased region" description="Basic and acidic residues" evidence="6">
    <location>
        <begin position="562"/>
        <end position="592"/>
    </location>
</feature>
<feature type="compositionally biased region" description="Basic and acidic residues" evidence="6">
    <location>
        <begin position="492"/>
        <end position="511"/>
    </location>
</feature>
<evidence type="ECO:0000256" key="6">
    <source>
        <dbReference type="SAM" id="MobiDB-lite"/>
    </source>
</evidence>
<dbReference type="PANTHER" id="PTHR14296:SF16">
    <property type="entry name" value="REMODELING AND SPACING FACTOR 1"/>
    <property type="match status" value="1"/>
</dbReference>